<reference evidence="1" key="1">
    <citation type="submission" date="2017-10" db="EMBL/GenBank/DDBJ databases">
        <title>Genome sequence of cellulolytic Lachnospiraceae bacterium XHS1971 isolated from hotspring sediment.</title>
        <authorList>
            <person name="Vasudevan G."/>
            <person name="Joshi A.J."/>
            <person name="Hivarkar S."/>
            <person name="Lanjekar V.B."/>
            <person name="Dhakephalkar P.K."/>
            <person name="Dagar S."/>
        </authorList>
    </citation>
    <scope>NUCLEOTIDE SEQUENCE</scope>
    <source>
        <strain evidence="1">XHS1971</strain>
    </source>
</reference>
<evidence type="ECO:0000313" key="1">
    <source>
        <dbReference type="EMBL" id="PHV72368.1"/>
    </source>
</evidence>
<sequence>MPKPKKAKVKFKKVKLKKQSIKTFEIIIGVTFIIATSFSYIFEVLMADVPLLVAFLMLVSIIIIGIICDGIGNAVVSVDEVTFHSMAAQKVKGAKESIKLVRNAPMVANIFNDVIGDIAGIISGSTGTAIVLALEEGFGRKSILLSIAMSGFIAAMTVGGKALGKSYAIMYSRYIVYYVGVCLYYMKRLFSRKKN</sequence>
<keyword evidence="2" id="KW-1185">Reference proteome</keyword>
<dbReference type="EMBL" id="PEDL01000001">
    <property type="protein sequence ID" value="PHV72368.1"/>
    <property type="molecule type" value="Genomic_DNA"/>
</dbReference>
<dbReference type="Proteomes" id="UP000224460">
    <property type="component" value="Unassembled WGS sequence"/>
</dbReference>
<evidence type="ECO:0000313" key="2">
    <source>
        <dbReference type="Proteomes" id="UP000224460"/>
    </source>
</evidence>
<accession>A0AC61DI37</accession>
<organism evidence="1 2">
    <name type="scientific">Sporanaerobium hydrogeniformans</name>
    <dbReference type="NCBI Taxonomy" id="3072179"/>
    <lineage>
        <taxon>Bacteria</taxon>
        <taxon>Bacillati</taxon>
        <taxon>Bacillota</taxon>
        <taxon>Clostridia</taxon>
        <taxon>Lachnospirales</taxon>
        <taxon>Lachnospiraceae</taxon>
        <taxon>Sporanaerobium</taxon>
    </lineage>
</organism>
<proteinExistence type="predicted"/>
<protein>
    <submittedName>
        <fullName evidence="1">Uncharacterized protein</fullName>
    </submittedName>
</protein>
<name>A0AC61DI37_9FIRM</name>
<comment type="caution">
    <text evidence="1">The sequence shown here is derived from an EMBL/GenBank/DDBJ whole genome shotgun (WGS) entry which is preliminary data.</text>
</comment>
<gene>
    <name evidence="1" type="ORF">CS063_02500</name>
</gene>